<name>A0A9C6X4D2_FRAOC</name>
<dbReference type="InterPro" id="IPR000626">
    <property type="entry name" value="Ubiquitin-like_dom"/>
</dbReference>
<dbReference type="InterPro" id="IPR019956">
    <property type="entry name" value="Ubiquitin_dom"/>
</dbReference>
<protein>
    <submittedName>
        <fullName evidence="4">Uncharacterized protein LOC113214434</fullName>
    </submittedName>
</protein>
<dbReference type="RefSeq" id="XP_052128888.1">
    <property type="nucleotide sequence ID" value="XM_052272928.1"/>
</dbReference>
<reference evidence="4" key="2">
    <citation type="submission" date="2025-08" db="UniProtKB">
        <authorList>
            <consortium name="RefSeq"/>
        </authorList>
    </citation>
    <scope>IDENTIFICATION</scope>
    <source>
        <tissue evidence="4">Whole organism</tissue>
    </source>
</reference>
<dbReference type="OrthoDB" id="428577at2759"/>
<dbReference type="PROSITE" id="PS50053">
    <property type="entry name" value="UBIQUITIN_2"/>
    <property type="match status" value="1"/>
</dbReference>
<dbReference type="GeneID" id="113214434"/>
<feature type="domain" description="Ubiquitin-like" evidence="2">
    <location>
        <begin position="208"/>
        <end position="279"/>
    </location>
</feature>
<feature type="region of interest" description="Disordered" evidence="1">
    <location>
        <begin position="282"/>
        <end position="310"/>
    </location>
</feature>
<proteinExistence type="predicted"/>
<reference evidence="4" key="1">
    <citation type="journal article" date="2018" name="Proc. Natl. Acad. Sci. U.S.A.">
        <title>Phylogenomics and the evolution of hemipteroid insects.</title>
        <authorList>
            <person name="Johnson K.P."/>
            <person name="Dietrich C.H."/>
            <person name="Friedrich F."/>
            <person name="Beutel R.G."/>
            <person name="Wipfler B."/>
            <person name="Peters R.S."/>
            <person name="Allen J.M."/>
            <person name="Petersen M."/>
            <person name="Donath A."/>
            <person name="Walden K.K."/>
            <person name="Kozlov A.M."/>
            <person name="Podsiadlowski L."/>
            <person name="Mayer C."/>
            <person name="Meusemann K."/>
            <person name="Vasilikopoulos A."/>
            <person name="Waterhouse R.M."/>
            <person name="Cameron S.L."/>
            <person name="Weirauch C."/>
            <person name="Swanson D.R."/>
            <person name="Percy D.M."/>
            <person name="Hardy N.B."/>
            <person name="Terry I."/>
            <person name="Liu S."/>
            <person name="Zhou X."/>
            <person name="Misof B."/>
            <person name="Robertson H.M."/>
            <person name="Yoshizawa K."/>
        </authorList>
    </citation>
    <scope>NUCLEOTIDE SEQUENCE</scope>
    <source>
        <tissue evidence="4">Whole organism</tissue>
    </source>
</reference>
<sequence>MEDTPQSLAVLVTTDGVPLMGLQVLCDGAPLSAVSTTDPSTGLSNLRFVATKAGRMTFRLENAAVKPALSFRLQRAEMGVDDSWADLTADRIKGVNLINLIKPGQDVLVSRDESTQREILLEPLCDRDGRPVTDAVAAERRMKRDKWRLGVNPAHPGSSGNRTCVSSKMPNLRRGDWVLFDSAAGKEALSKVFKEAMAEQLSAGGYLIKTLAGKTFQIFCEPSSTIETVKDIIRDEDGAPIDQQRLIYAGNQLEDCRTLSDYNIVPGSELLLVYRLRGGGCPTEEDHSDSAPGDGSVQAKESRSTLPELGDACPVGAAPIPVVGSTIAYDPTVLTVGRIRPGKKLAPPSSQSAKYHIHSDLGNWSLQFDVFVLGERPPSA</sequence>
<dbReference type="InterPro" id="IPR050158">
    <property type="entry name" value="Ubiquitin_ubiquitin-like"/>
</dbReference>
<dbReference type="SUPFAM" id="SSF54236">
    <property type="entry name" value="Ubiquitin-like"/>
    <property type="match status" value="1"/>
</dbReference>
<evidence type="ECO:0000313" key="3">
    <source>
        <dbReference type="Proteomes" id="UP000504606"/>
    </source>
</evidence>
<dbReference type="KEGG" id="foc:113214434"/>
<organism evidence="3 4">
    <name type="scientific">Frankliniella occidentalis</name>
    <name type="common">Western flower thrips</name>
    <name type="synonym">Euthrips occidentalis</name>
    <dbReference type="NCBI Taxonomy" id="133901"/>
    <lineage>
        <taxon>Eukaryota</taxon>
        <taxon>Metazoa</taxon>
        <taxon>Ecdysozoa</taxon>
        <taxon>Arthropoda</taxon>
        <taxon>Hexapoda</taxon>
        <taxon>Insecta</taxon>
        <taxon>Pterygota</taxon>
        <taxon>Neoptera</taxon>
        <taxon>Paraneoptera</taxon>
        <taxon>Thysanoptera</taxon>
        <taxon>Terebrantia</taxon>
        <taxon>Thripoidea</taxon>
        <taxon>Thripidae</taxon>
        <taxon>Frankliniella</taxon>
    </lineage>
</organism>
<keyword evidence="3" id="KW-1185">Reference proteome</keyword>
<dbReference type="AlphaFoldDB" id="A0A9C6X4D2"/>
<dbReference type="SMART" id="SM00213">
    <property type="entry name" value="UBQ"/>
    <property type="match status" value="1"/>
</dbReference>
<dbReference type="Gene3D" id="3.10.20.90">
    <property type="entry name" value="Phosphatidylinositol 3-kinase Catalytic Subunit, Chain A, domain 1"/>
    <property type="match status" value="1"/>
</dbReference>
<dbReference type="Pfam" id="PF00240">
    <property type="entry name" value="ubiquitin"/>
    <property type="match status" value="1"/>
</dbReference>
<dbReference type="PANTHER" id="PTHR10666">
    <property type="entry name" value="UBIQUITIN"/>
    <property type="match status" value="1"/>
</dbReference>
<dbReference type="InterPro" id="IPR029071">
    <property type="entry name" value="Ubiquitin-like_domsf"/>
</dbReference>
<gene>
    <name evidence="4" type="primary">LOC113214434</name>
</gene>
<evidence type="ECO:0000313" key="4">
    <source>
        <dbReference type="RefSeq" id="XP_052128888.1"/>
    </source>
</evidence>
<dbReference type="PRINTS" id="PR00348">
    <property type="entry name" value="UBIQUITIN"/>
</dbReference>
<dbReference type="Proteomes" id="UP000504606">
    <property type="component" value="Unplaced"/>
</dbReference>
<accession>A0A9C6X4D2</accession>
<evidence type="ECO:0000259" key="2">
    <source>
        <dbReference type="PROSITE" id="PS50053"/>
    </source>
</evidence>
<evidence type="ECO:0000256" key="1">
    <source>
        <dbReference type="SAM" id="MobiDB-lite"/>
    </source>
</evidence>